<reference evidence="1 2" key="1">
    <citation type="journal article" date="2012" name="Int. J. Syst. Evol. Microbiol.">
        <title>Vibrio caribbeanicus sp. nov., isolated from the marine sponge Scleritoderma cyanea.</title>
        <authorList>
            <person name="Hoffmann M."/>
            <person name="Monday S.R."/>
            <person name="Allard M.W."/>
            <person name="Strain E.A."/>
            <person name="Whittaker P."/>
            <person name="Naum M."/>
            <person name="McCarthy P.J."/>
            <person name="Lopez J.V."/>
            <person name="Fischer M."/>
            <person name="Brown E.W."/>
        </authorList>
    </citation>
    <scope>NUCLEOTIDE SEQUENCE [LARGE SCALE GENOMIC DNA]</scope>
    <source>
        <strain evidence="1 2">ATCC BAA-2122</strain>
    </source>
</reference>
<dbReference type="RefSeq" id="WP_009601466.1">
    <property type="nucleotide sequence ID" value="NZ_AEIU01000074.1"/>
</dbReference>
<organism evidence="1 2">
    <name type="scientific">Vibrio caribbeanicus ATCC BAA-2122</name>
    <dbReference type="NCBI Taxonomy" id="796620"/>
    <lineage>
        <taxon>Bacteria</taxon>
        <taxon>Pseudomonadati</taxon>
        <taxon>Pseudomonadota</taxon>
        <taxon>Gammaproteobacteria</taxon>
        <taxon>Vibrionales</taxon>
        <taxon>Vibrionaceae</taxon>
        <taxon>Vibrio</taxon>
    </lineage>
</organism>
<evidence type="ECO:0000313" key="1">
    <source>
        <dbReference type="EMBL" id="EFP96488.1"/>
    </source>
</evidence>
<dbReference type="EMBL" id="AEIU01000074">
    <property type="protein sequence ID" value="EFP96488.1"/>
    <property type="molecule type" value="Genomic_DNA"/>
</dbReference>
<sequence length="93" mass="10559">MSVSPIQPGHHLIDISSKMMEEAALEIQKKEPPDIEPTRDAYEFNKVKFDPPPSPSNVDSLTKLNRAEQYNQIGTNIMQRDQDMIGTLLDIHI</sequence>
<dbReference type="Proteomes" id="UP000002943">
    <property type="component" value="Unassembled WGS sequence"/>
</dbReference>
<proteinExistence type="predicted"/>
<evidence type="ECO:0000313" key="2">
    <source>
        <dbReference type="Proteomes" id="UP000002943"/>
    </source>
</evidence>
<dbReference type="AlphaFoldDB" id="E3BKA3"/>
<keyword evidence="2" id="KW-1185">Reference proteome</keyword>
<dbReference type="STRING" id="796620.VIBC2010_04899"/>
<dbReference type="eggNOG" id="ENOG5031NK4">
    <property type="taxonomic scope" value="Bacteria"/>
</dbReference>
<comment type="caution">
    <text evidence="1">The sequence shown here is derived from an EMBL/GenBank/DDBJ whole genome shotgun (WGS) entry which is preliminary data.</text>
</comment>
<accession>E3BKA3</accession>
<name>E3BKA3_9VIBR</name>
<dbReference type="OrthoDB" id="5816949at2"/>
<protein>
    <submittedName>
        <fullName evidence="1">Uncharacterized protein</fullName>
    </submittedName>
</protein>
<gene>
    <name evidence="1" type="ORF">VIBC2010_04899</name>
</gene>